<organism evidence="1 2">
    <name type="scientific">Pelobates cultripes</name>
    <name type="common">Western spadefoot toad</name>
    <dbReference type="NCBI Taxonomy" id="61616"/>
    <lineage>
        <taxon>Eukaryota</taxon>
        <taxon>Metazoa</taxon>
        <taxon>Chordata</taxon>
        <taxon>Craniata</taxon>
        <taxon>Vertebrata</taxon>
        <taxon>Euteleostomi</taxon>
        <taxon>Amphibia</taxon>
        <taxon>Batrachia</taxon>
        <taxon>Anura</taxon>
        <taxon>Pelobatoidea</taxon>
        <taxon>Pelobatidae</taxon>
        <taxon>Pelobates</taxon>
    </lineage>
</organism>
<sequence>VHIPSVVQSVRAVASTSGLSKLSALQGVLPGTGASDSVMTSYAQRRFDRADSSEYITVQPSCSFEAAMMSVVCNDLFIIGSY</sequence>
<dbReference type="Proteomes" id="UP001295444">
    <property type="component" value="Chromosome 03"/>
</dbReference>
<name>A0AAD1RRU7_PELCU</name>
<evidence type="ECO:0000313" key="1">
    <source>
        <dbReference type="EMBL" id="CAH2276929.1"/>
    </source>
</evidence>
<dbReference type="AlphaFoldDB" id="A0AAD1RRU7"/>
<feature type="non-terminal residue" evidence="1">
    <location>
        <position position="1"/>
    </location>
</feature>
<accession>A0AAD1RRU7</accession>
<keyword evidence="2" id="KW-1185">Reference proteome</keyword>
<gene>
    <name evidence="1" type="ORF">PECUL_23A002958</name>
</gene>
<dbReference type="EMBL" id="OW240914">
    <property type="protein sequence ID" value="CAH2276929.1"/>
    <property type="molecule type" value="Genomic_DNA"/>
</dbReference>
<protein>
    <submittedName>
        <fullName evidence="1">Uncharacterized protein</fullName>
    </submittedName>
</protein>
<evidence type="ECO:0000313" key="2">
    <source>
        <dbReference type="Proteomes" id="UP001295444"/>
    </source>
</evidence>
<reference evidence="1" key="1">
    <citation type="submission" date="2022-03" db="EMBL/GenBank/DDBJ databases">
        <authorList>
            <person name="Alioto T."/>
            <person name="Alioto T."/>
            <person name="Gomez Garrido J."/>
        </authorList>
    </citation>
    <scope>NUCLEOTIDE SEQUENCE</scope>
</reference>
<proteinExistence type="predicted"/>